<protein>
    <submittedName>
        <fullName evidence="1">Uncharacterized protein</fullName>
    </submittedName>
</protein>
<name>A0A2P2K5T3_RHIMU</name>
<proteinExistence type="predicted"/>
<dbReference type="EMBL" id="GGEC01020594">
    <property type="protein sequence ID" value="MBX01078.1"/>
    <property type="molecule type" value="Transcribed_RNA"/>
</dbReference>
<evidence type="ECO:0000313" key="1">
    <source>
        <dbReference type="EMBL" id="MBX01078.1"/>
    </source>
</evidence>
<sequence>MWDNNGRLICFVFLLFGWARLRSFVHLFVITGRKFEK</sequence>
<reference evidence="1" key="1">
    <citation type="submission" date="2018-02" db="EMBL/GenBank/DDBJ databases">
        <title>Rhizophora mucronata_Transcriptome.</title>
        <authorList>
            <person name="Meera S.P."/>
            <person name="Sreeshan A."/>
            <person name="Augustine A."/>
        </authorList>
    </citation>
    <scope>NUCLEOTIDE SEQUENCE</scope>
    <source>
        <tissue evidence="1">Leaf</tissue>
    </source>
</reference>
<accession>A0A2P2K5T3</accession>
<organism evidence="1">
    <name type="scientific">Rhizophora mucronata</name>
    <name type="common">Asiatic mangrove</name>
    <dbReference type="NCBI Taxonomy" id="61149"/>
    <lineage>
        <taxon>Eukaryota</taxon>
        <taxon>Viridiplantae</taxon>
        <taxon>Streptophyta</taxon>
        <taxon>Embryophyta</taxon>
        <taxon>Tracheophyta</taxon>
        <taxon>Spermatophyta</taxon>
        <taxon>Magnoliopsida</taxon>
        <taxon>eudicotyledons</taxon>
        <taxon>Gunneridae</taxon>
        <taxon>Pentapetalae</taxon>
        <taxon>rosids</taxon>
        <taxon>fabids</taxon>
        <taxon>Malpighiales</taxon>
        <taxon>Rhizophoraceae</taxon>
        <taxon>Rhizophora</taxon>
    </lineage>
</organism>
<dbReference type="AlphaFoldDB" id="A0A2P2K5T3"/>